<reference evidence="6" key="1">
    <citation type="submission" date="2017-02" db="UniProtKB">
        <authorList>
            <consortium name="WormBaseParasite"/>
        </authorList>
    </citation>
    <scope>IDENTIFICATION</scope>
</reference>
<feature type="coiled-coil region" evidence="2">
    <location>
        <begin position="89"/>
        <end position="140"/>
    </location>
</feature>
<dbReference type="AlphaFoldDB" id="A0A0M3IQT6"/>
<dbReference type="GO" id="GO:0000977">
    <property type="term" value="F:RNA polymerase II transcription regulatory region sequence-specific DNA binding"/>
    <property type="evidence" value="ECO:0007669"/>
    <property type="project" value="TreeGrafter"/>
</dbReference>
<dbReference type="PANTHER" id="PTHR14043">
    <property type="entry name" value="CCAAT DISPLACEMENT PROTEIN-RELATED"/>
    <property type="match status" value="1"/>
</dbReference>
<sequence>MCLLAVIAFSLFTYKLLPGQGKILYLCKAIRKAAVPLIKAFQAEVDRLTLRSKAAESTVIDLCRILIQIPDPSPYLEQLEPLLAKAKRLQSCEEEIAVVKSQLADLHLEYADLQNQELTVRKLREKVKHLELEAENNVQASYSY</sequence>
<accession>A0A0M3IQT6</accession>
<evidence type="ECO:0000256" key="3">
    <source>
        <dbReference type="SAM" id="SignalP"/>
    </source>
</evidence>
<dbReference type="GO" id="GO:0005634">
    <property type="term" value="C:nucleus"/>
    <property type="evidence" value="ECO:0007669"/>
    <property type="project" value="TreeGrafter"/>
</dbReference>
<evidence type="ECO:0000313" key="5">
    <source>
        <dbReference type="Proteomes" id="UP000036681"/>
    </source>
</evidence>
<keyword evidence="3" id="KW-0732">Signal</keyword>
<dbReference type="Pfam" id="PF25398">
    <property type="entry name" value="CUX1_N"/>
    <property type="match status" value="1"/>
</dbReference>
<feature type="signal peptide" evidence="3">
    <location>
        <begin position="1"/>
        <end position="21"/>
    </location>
</feature>
<keyword evidence="1 2" id="KW-0175">Coiled coil</keyword>
<evidence type="ECO:0000259" key="4">
    <source>
        <dbReference type="Pfam" id="PF25398"/>
    </source>
</evidence>
<keyword evidence="5" id="KW-1185">Reference proteome</keyword>
<dbReference type="WBParaSite" id="ALUE_0002111401-mRNA-1">
    <property type="protein sequence ID" value="ALUE_0002111401-mRNA-1"/>
    <property type="gene ID" value="ALUE_0002111401"/>
</dbReference>
<protein>
    <submittedName>
        <fullName evidence="6">FRIGIDA-like protein</fullName>
    </submittedName>
</protein>
<dbReference type="Proteomes" id="UP000036681">
    <property type="component" value="Unplaced"/>
</dbReference>
<evidence type="ECO:0000313" key="6">
    <source>
        <dbReference type="WBParaSite" id="ALUE_0002111401-mRNA-1"/>
    </source>
</evidence>
<proteinExistence type="predicted"/>
<feature type="domain" description="Cux N-terminal" evidence="4">
    <location>
        <begin position="30"/>
        <end position="79"/>
    </location>
</feature>
<dbReference type="InterPro" id="IPR057476">
    <property type="entry name" value="Cux_N"/>
</dbReference>
<name>A0A0M3IQT6_ASCLU</name>
<evidence type="ECO:0000256" key="1">
    <source>
        <dbReference type="ARBA" id="ARBA00023054"/>
    </source>
</evidence>
<dbReference type="GO" id="GO:0000981">
    <property type="term" value="F:DNA-binding transcription factor activity, RNA polymerase II-specific"/>
    <property type="evidence" value="ECO:0007669"/>
    <property type="project" value="TreeGrafter"/>
</dbReference>
<organism evidence="5 6">
    <name type="scientific">Ascaris lumbricoides</name>
    <name type="common">Giant roundworm</name>
    <dbReference type="NCBI Taxonomy" id="6252"/>
    <lineage>
        <taxon>Eukaryota</taxon>
        <taxon>Metazoa</taxon>
        <taxon>Ecdysozoa</taxon>
        <taxon>Nematoda</taxon>
        <taxon>Chromadorea</taxon>
        <taxon>Rhabditida</taxon>
        <taxon>Spirurina</taxon>
        <taxon>Ascaridomorpha</taxon>
        <taxon>Ascaridoidea</taxon>
        <taxon>Ascarididae</taxon>
        <taxon>Ascaris</taxon>
    </lineage>
</organism>
<dbReference type="PANTHER" id="PTHR14043:SF2">
    <property type="entry name" value="HOMEOBOX PROTEIN CUT"/>
    <property type="match status" value="1"/>
</dbReference>
<feature type="chain" id="PRO_5005657164" evidence="3">
    <location>
        <begin position="22"/>
        <end position="144"/>
    </location>
</feature>
<evidence type="ECO:0000256" key="2">
    <source>
        <dbReference type="SAM" id="Coils"/>
    </source>
</evidence>